<dbReference type="InterPro" id="IPR011006">
    <property type="entry name" value="CheY-like_superfamily"/>
</dbReference>
<dbReference type="Gene3D" id="2.40.50.180">
    <property type="entry name" value="CheA-289, Domain 4"/>
    <property type="match status" value="1"/>
</dbReference>
<evidence type="ECO:0000259" key="9">
    <source>
        <dbReference type="PROSITE" id="PS50109"/>
    </source>
</evidence>
<keyword evidence="14" id="KW-1185">Reference proteome</keyword>
<dbReference type="PANTHER" id="PTHR43395:SF1">
    <property type="entry name" value="CHEMOTAXIS PROTEIN CHEA"/>
    <property type="match status" value="1"/>
</dbReference>
<dbReference type="InterPro" id="IPR001789">
    <property type="entry name" value="Sig_transdc_resp-reg_receiver"/>
</dbReference>
<dbReference type="Pfam" id="PF02518">
    <property type="entry name" value="HATPase_c"/>
    <property type="match status" value="1"/>
</dbReference>
<dbReference type="CDD" id="cd16916">
    <property type="entry name" value="HATPase_CheA-like"/>
    <property type="match status" value="1"/>
</dbReference>
<proteinExistence type="predicted"/>
<dbReference type="RefSeq" id="WP_139448071.1">
    <property type="nucleotide sequence ID" value="NZ_VDMB01000008.1"/>
</dbReference>
<dbReference type="InterPro" id="IPR002545">
    <property type="entry name" value="CheW-lke_dom"/>
</dbReference>
<feature type="domain" description="Response regulatory" evidence="10">
    <location>
        <begin position="980"/>
        <end position="1098"/>
    </location>
</feature>
<keyword evidence="3 7" id="KW-0597">Phosphoprotein</keyword>
<feature type="domain" description="HPt" evidence="12">
    <location>
        <begin position="1"/>
        <end position="107"/>
    </location>
</feature>
<feature type="modified residue" description="4-aspartylphosphate" evidence="7">
    <location>
        <position position="1031"/>
    </location>
</feature>
<dbReference type="AlphaFoldDB" id="A0A5Q4VEG3"/>
<dbReference type="SMART" id="SM00387">
    <property type="entry name" value="HATPase_c"/>
    <property type="match status" value="1"/>
</dbReference>
<protein>
    <recommendedName>
        <fullName evidence="2">histidine kinase</fullName>
        <ecNumber evidence="2">2.7.13.3</ecNumber>
    </recommendedName>
</protein>
<dbReference type="InterPro" id="IPR004358">
    <property type="entry name" value="Sig_transdc_His_kin-like_C"/>
</dbReference>
<evidence type="ECO:0000259" key="10">
    <source>
        <dbReference type="PROSITE" id="PS50110"/>
    </source>
</evidence>
<accession>A0A5Q4VEG3</accession>
<dbReference type="Pfam" id="PF01584">
    <property type="entry name" value="CheW"/>
    <property type="match status" value="3"/>
</dbReference>
<dbReference type="SUPFAM" id="SSF50341">
    <property type="entry name" value="CheW-like"/>
    <property type="match status" value="3"/>
</dbReference>
<dbReference type="GO" id="GO:0005737">
    <property type="term" value="C:cytoplasm"/>
    <property type="evidence" value="ECO:0007669"/>
    <property type="project" value="InterPro"/>
</dbReference>
<evidence type="ECO:0000256" key="5">
    <source>
        <dbReference type="ARBA" id="ARBA00022777"/>
    </source>
</evidence>
<dbReference type="InterPro" id="IPR037006">
    <property type="entry name" value="CheA-like_homodim_sf"/>
</dbReference>
<reference evidence="13 14" key="1">
    <citation type="submission" date="2019-06" db="EMBL/GenBank/DDBJ databases">
        <title>Desulfobotulus mexicanus sp. nov., a novel sulfate-reducing bacterium isolated from the sediment of an alkaline crater lake in Mexico.</title>
        <authorList>
            <person name="Hirschler-Rea A."/>
        </authorList>
    </citation>
    <scope>NUCLEOTIDE SEQUENCE [LARGE SCALE GENOMIC DNA]</scope>
    <source>
        <strain evidence="13 14">PAR22N</strain>
    </source>
</reference>
<dbReference type="SUPFAM" id="SSF52172">
    <property type="entry name" value="CheY-like"/>
    <property type="match status" value="1"/>
</dbReference>
<evidence type="ECO:0000313" key="13">
    <source>
        <dbReference type="EMBL" id="TYT74787.1"/>
    </source>
</evidence>
<evidence type="ECO:0000256" key="3">
    <source>
        <dbReference type="ARBA" id="ARBA00022553"/>
    </source>
</evidence>
<evidence type="ECO:0000259" key="11">
    <source>
        <dbReference type="PROSITE" id="PS50851"/>
    </source>
</evidence>
<dbReference type="CDD" id="cd00088">
    <property type="entry name" value="HPT"/>
    <property type="match status" value="1"/>
</dbReference>
<comment type="catalytic activity">
    <reaction evidence="1">
        <text>ATP + protein L-histidine = ADP + protein N-phospho-L-histidine.</text>
        <dbReference type="EC" id="2.7.13.3"/>
    </reaction>
</comment>
<keyword evidence="5" id="KW-0418">Kinase</keyword>
<evidence type="ECO:0000256" key="8">
    <source>
        <dbReference type="SAM" id="MobiDB-lite"/>
    </source>
</evidence>
<dbReference type="EC" id="2.7.13.3" evidence="2"/>
<dbReference type="InterPro" id="IPR036061">
    <property type="entry name" value="CheW-like_dom_sf"/>
</dbReference>
<dbReference type="SUPFAM" id="SSF47384">
    <property type="entry name" value="Homodimeric domain of signal transducing histidine kinase"/>
    <property type="match status" value="1"/>
</dbReference>
<dbReference type="InterPro" id="IPR036097">
    <property type="entry name" value="HisK_dim/P_sf"/>
</dbReference>
<organism evidence="13 14">
    <name type="scientific">Desulfobotulus mexicanus</name>
    <dbReference type="NCBI Taxonomy" id="2586642"/>
    <lineage>
        <taxon>Bacteria</taxon>
        <taxon>Pseudomonadati</taxon>
        <taxon>Thermodesulfobacteriota</taxon>
        <taxon>Desulfobacteria</taxon>
        <taxon>Desulfobacterales</taxon>
        <taxon>Desulfobacteraceae</taxon>
        <taxon>Desulfobotulus</taxon>
    </lineage>
</organism>
<dbReference type="EMBL" id="VDMB01000008">
    <property type="protein sequence ID" value="TYT74787.1"/>
    <property type="molecule type" value="Genomic_DNA"/>
</dbReference>
<dbReference type="Proteomes" id="UP000321899">
    <property type="component" value="Unassembled WGS sequence"/>
</dbReference>
<evidence type="ECO:0000256" key="4">
    <source>
        <dbReference type="ARBA" id="ARBA00022679"/>
    </source>
</evidence>
<dbReference type="SMART" id="SM00073">
    <property type="entry name" value="HPT"/>
    <property type="match status" value="1"/>
</dbReference>
<feature type="domain" description="CheW-like" evidence="11">
    <location>
        <begin position="824"/>
        <end position="956"/>
    </location>
</feature>
<feature type="region of interest" description="Disordered" evidence="8">
    <location>
        <begin position="252"/>
        <end position="286"/>
    </location>
</feature>
<dbReference type="InterPro" id="IPR036890">
    <property type="entry name" value="HATPase_C_sf"/>
</dbReference>
<comment type="caution">
    <text evidence="13">The sequence shown here is derived from an EMBL/GenBank/DDBJ whole genome shotgun (WGS) entry which is preliminary data.</text>
</comment>
<dbReference type="Gene3D" id="1.20.120.160">
    <property type="entry name" value="HPT domain"/>
    <property type="match status" value="1"/>
</dbReference>
<dbReference type="InterPro" id="IPR005467">
    <property type="entry name" value="His_kinase_dom"/>
</dbReference>
<feature type="region of interest" description="Disordered" evidence="8">
    <location>
        <begin position="684"/>
        <end position="723"/>
    </location>
</feature>
<dbReference type="InterPro" id="IPR004105">
    <property type="entry name" value="CheA-like_dim"/>
</dbReference>
<evidence type="ECO:0000256" key="1">
    <source>
        <dbReference type="ARBA" id="ARBA00000085"/>
    </source>
</evidence>
<evidence type="ECO:0000256" key="6">
    <source>
        <dbReference type="PROSITE-ProRule" id="PRU00110"/>
    </source>
</evidence>
<dbReference type="GO" id="GO:0006935">
    <property type="term" value="P:chemotaxis"/>
    <property type="evidence" value="ECO:0007669"/>
    <property type="project" value="InterPro"/>
</dbReference>
<dbReference type="PROSITE" id="PS50109">
    <property type="entry name" value="HIS_KIN"/>
    <property type="match status" value="1"/>
</dbReference>
<name>A0A5Q4VEG3_9BACT</name>
<dbReference type="Gene3D" id="2.30.30.40">
    <property type="entry name" value="SH3 Domains"/>
    <property type="match status" value="1"/>
</dbReference>
<evidence type="ECO:0000313" key="14">
    <source>
        <dbReference type="Proteomes" id="UP000321899"/>
    </source>
</evidence>
<keyword evidence="4" id="KW-0808">Transferase</keyword>
<evidence type="ECO:0000256" key="2">
    <source>
        <dbReference type="ARBA" id="ARBA00012438"/>
    </source>
</evidence>
<dbReference type="InterPro" id="IPR008207">
    <property type="entry name" value="Sig_transdc_His_kin_Hpt_dom"/>
</dbReference>
<dbReference type="FunFam" id="3.30.565.10:FF:000016">
    <property type="entry name" value="Chemotaxis protein CheA, putative"/>
    <property type="match status" value="1"/>
</dbReference>
<feature type="domain" description="Histidine kinase" evidence="9">
    <location>
        <begin position="367"/>
        <end position="611"/>
    </location>
</feature>
<dbReference type="Pfam" id="PF00072">
    <property type="entry name" value="Response_reg"/>
    <property type="match status" value="1"/>
</dbReference>
<dbReference type="InterPro" id="IPR003594">
    <property type="entry name" value="HATPase_dom"/>
</dbReference>
<dbReference type="Gene3D" id="3.40.50.2300">
    <property type="match status" value="1"/>
</dbReference>
<dbReference type="SMART" id="SM01231">
    <property type="entry name" value="H-kinase_dim"/>
    <property type="match status" value="1"/>
</dbReference>
<dbReference type="SMART" id="SM00448">
    <property type="entry name" value="REC"/>
    <property type="match status" value="1"/>
</dbReference>
<dbReference type="InterPro" id="IPR051315">
    <property type="entry name" value="Bact_Chemotaxis_CheA"/>
</dbReference>
<dbReference type="InterPro" id="IPR036641">
    <property type="entry name" value="HPT_dom_sf"/>
</dbReference>
<dbReference type="PROSITE" id="PS50894">
    <property type="entry name" value="HPT"/>
    <property type="match status" value="1"/>
</dbReference>
<dbReference type="Gene3D" id="1.10.287.560">
    <property type="entry name" value="Histidine kinase CheA-like, homodimeric domain"/>
    <property type="match status" value="1"/>
</dbReference>
<dbReference type="PANTHER" id="PTHR43395">
    <property type="entry name" value="SENSOR HISTIDINE KINASE CHEA"/>
    <property type="match status" value="1"/>
</dbReference>
<dbReference type="GO" id="GO:0000155">
    <property type="term" value="F:phosphorelay sensor kinase activity"/>
    <property type="evidence" value="ECO:0007669"/>
    <property type="project" value="InterPro"/>
</dbReference>
<feature type="domain" description="CheW-like" evidence="11">
    <location>
        <begin position="613"/>
        <end position="798"/>
    </location>
</feature>
<dbReference type="SUPFAM" id="SSF47226">
    <property type="entry name" value="Histidine-containing phosphotransfer domain, HPT domain"/>
    <property type="match status" value="1"/>
</dbReference>
<feature type="modified residue" description="Phosphohistidine" evidence="6">
    <location>
        <position position="50"/>
    </location>
</feature>
<dbReference type="PROSITE" id="PS50851">
    <property type="entry name" value="CHEW"/>
    <property type="match status" value="2"/>
</dbReference>
<dbReference type="OrthoDB" id="9803176at2"/>
<evidence type="ECO:0000256" key="7">
    <source>
        <dbReference type="PROSITE-ProRule" id="PRU00169"/>
    </source>
</evidence>
<dbReference type="Pfam" id="PF02895">
    <property type="entry name" value="H-kinase_dim"/>
    <property type="match status" value="1"/>
</dbReference>
<dbReference type="Pfam" id="PF01627">
    <property type="entry name" value="Hpt"/>
    <property type="match status" value="1"/>
</dbReference>
<feature type="compositionally biased region" description="Basic and acidic residues" evidence="8">
    <location>
        <begin position="688"/>
        <end position="723"/>
    </location>
</feature>
<dbReference type="SUPFAM" id="SSF55874">
    <property type="entry name" value="ATPase domain of HSP90 chaperone/DNA topoisomerase II/histidine kinase"/>
    <property type="match status" value="1"/>
</dbReference>
<dbReference type="Gene3D" id="3.30.565.10">
    <property type="entry name" value="Histidine kinase-like ATPase, C-terminal domain"/>
    <property type="match status" value="1"/>
</dbReference>
<dbReference type="SMART" id="SM00260">
    <property type="entry name" value="CheW"/>
    <property type="match status" value="2"/>
</dbReference>
<gene>
    <name evidence="13" type="ORF">FIM25_08020</name>
</gene>
<dbReference type="PRINTS" id="PR00344">
    <property type="entry name" value="BCTRLSENSOR"/>
</dbReference>
<dbReference type="PROSITE" id="PS50110">
    <property type="entry name" value="RESPONSE_REGULATORY"/>
    <property type="match status" value="1"/>
</dbReference>
<sequence length="1101" mass="120514">MIFEDDETLRMYVEESLEHLSDIENDLLAIEAQGADIDEDLVNNVFRAAHSIKGGAGFMGLGTIKDLSHNLESILGLVRSHEMVPTPEIISVLLQAFDRLRELIQDVDNSNKVNIDTLLQALIAITEGSLPEAEKKTVSEKVFIQHPLGQARMEASRFDLDQAFKHGKFLYLLEFDMLQDIQKKNKSPLDVITSLLNSGIILDSKIDFEAVGTLEDEFPRRIPFLILFASIIEPDMASILVDLDPEYVHHIPPETTMESAGPESPVSASSPVPPKAPPEKPMMKTAEQAAPVIPVPEPYEPEPKQSAPILKSEPVVSAPAAAPPPPQETAYASTAGAWSSGNMEDQDEETADSINKNDKQKSQASLRVNVNLLDTLMTLAGELVLSRNQLTQGIATSSSQAIEAAGQRIDMITSELQEAIMRTRMQPIANVFNKFTRIVRDLSKSLHKEINLKIEGKEVELDKTIIEAINDPLTHLVRNSVDHGIETPDIRQRSGKPRAGTIRLKAFHEAGQVNIEIEDDGKGLDPEAISKSAFSKGLISEQDMQTLSAKEKINLIFLPGFSTAQQVTDVSGRGVGMDVVKTNLDRLGGIVDIDSKVGSGTIIRIKLPLTLAIIPSQIISVGKERYAIPQVNLNELLRIPAAQVKERIEKVGKAAVVRLRGTLLPLLDLSDVLGIQKTFIDPETGEEKEDRRVNIADRRSAQLDSGNEKTPKKGDAAPRKQEDRRFRADSAINIAVVSTGTFRYGLVVDQLRDSEEIVVKPLGRHLKDCKGYAGATIMGDGRVALILDVASLAEMADLSSSGASKTLAHAEKELLENTQKQEDKASLLLFRNTEKEQFSVPLNLVERIERIKSTDIEYVGGKRVVQYRGGSLPLHELGEVANIQPLPEREQVEVIVFKFTGKEIGLMVSPPVDAVEATLNVDASTLKQPGIMGSMIIGGRTTLMVDIFGVVKTLNPEWFTGLSATAPVLNSEGIVQGGSKILFAEDSAFFRNQVTSFLTEDGYEVLVAEDGVEAFSLLETHGDEIALVLTDLEMPNMDGFELTRKIKGDSRFSHLTVIALTSLAGEEDIIKGQAAGIDDYQIKLDREKLLISIRDTMASIV</sequence>
<evidence type="ECO:0000259" key="12">
    <source>
        <dbReference type="PROSITE" id="PS50894"/>
    </source>
</evidence>
<feature type="region of interest" description="Disordered" evidence="8">
    <location>
        <begin position="338"/>
        <end position="363"/>
    </location>
</feature>